<proteinExistence type="predicted"/>
<dbReference type="AlphaFoldDB" id="C6Q152"/>
<comment type="caution">
    <text evidence="2">The sequence shown here is derived from an EMBL/GenBank/DDBJ whole genome shotgun (WGS) entry which is preliminary data.</text>
</comment>
<organism evidence="2 3">
    <name type="scientific">Clostridium carboxidivorans P7</name>
    <dbReference type="NCBI Taxonomy" id="536227"/>
    <lineage>
        <taxon>Bacteria</taxon>
        <taxon>Bacillati</taxon>
        <taxon>Bacillota</taxon>
        <taxon>Clostridia</taxon>
        <taxon>Eubacteriales</taxon>
        <taxon>Clostridiaceae</taxon>
        <taxon>Clostridium</taxon>
    </lineage>
</organism>
<dbReference type="EMBL" id="ACVI01000130">
    <property type="protein sequence ID" value="EET84788.1"/>
    <property type="molecule type" value="Genomic_DNA"/>
</dbReference>
<evidence type="ECO:0000313" key="3">
    <source>
        <dbReference type="Proteomes" id="UP000004198"/>
    </source>
</evidence>
<reference evidence="2 3" key="1">
    <citation type="submission" date="2009-06" db="EMBL/GenBank/DDBJ databases">
        <title>The draft genome of Clostridium carboxidivorans P7.</title>
        <authorList>
            <consortium name="US DOE Joint Genome Institute (JGI-PGF)"/>
            <person name="Lucas S."/>
            <person name="Copeland A."/>
            <person name="Lapidus A."/>
            <person name="Glavina del Rio T."/>
            <person name="Tice H."/>
            <person name="Bruce D."/>
            <person name="Goodwin L."/>
            <person name="Pitluck S."/>
            <person name="Larimer F."/>
            <person name="Land M.L."/>
            <person name="Hauser L."/>
            <person name="Hemme C.L."/>
        </authorList>
    </citation>
    <scope>NUCLEOTIDE SEQUENCE [LARGE SCALE GENOMIC DNA]</scope>
    <source>
        <strain evidence="2 3">P7</strain>
    </source>
</reference>
<gene>
    <name evidence="2" type="ORF">CcarbDRAFT_4769</name>
</gene>
<dbReference type="Proteomes" id="UP000004198">
    <property type="component" value="Unassembled WGS sequence"/>
</dbReference>
<evidence type="ECO:0000313" key="2">
    <source>
        <dbReference type="EMBL" id="EET84788.1"/>
    </source>
</evidence>
<protein>
    <submittedName>
        <fullName evidence="2">Uncharacterized protein</fullName>
    </submittedName>
</protein>
<name>C6Q152_9CLOT</name>
<feature type="region of interest" description="Disordered" evidence="1">
    <location>
        <begin position="31"/>
        <end position="61"/>
    </location>
</feature>
<keyword evidence="3" id="KW-1185">Reference proteome</keyword>
<sequence>MIWGAISLQTIIEKSYLTNDVTGELDRINKEDDKINNSSDNSNKYVQDDSMNVDNNEEKVG</sequence>
<accession>C6Q152</accession>
<evidence type="ECO:0000256" key="1">
    <source>
        <dbReference type="SAM" id="MobiDB-lite"/>
    </source>
</evidence>
<dbReference type="RefSeq" id="WP_007063654.1">
    <property type="nucleotide sequence ID" value="NZ_ACVI01000130.1"/>
</dbReference>